<name>A0AA41QG77_9MICO</name>
<evidence type="ECO:0000256" key="1">
    <source>
        <dbReference type="SAM" id="MobiDB-lite"/>
    </source>
</evidence>
<sequence>MADENDRTTERIERPKVAGEPRGRGGAEAVREAREGRLRGLPLLVQSLLGTVLGMLVVLALVLGTLWAFRDEITGALNPFGTETIDRSDPPVLLSIQDLARFVAAEGNYEVVVDLEEDTRFVPDWLAGERTLFIANGSVEAYVDFEDLTEESITVSDDGTAVEVVLPRPQLAEPRLDLERSRAISESRGLINRVNDFFSGDTDSRQEVLLLSEQKMAAAAEASDLDARAEENTRKTLEGMLVPLGFETVTVTFEGEATAPGD</sequence>
<evidence type="ECO:0000313" key="4">
    <source>
        <dbReference type="Proteomes" id="UP001165405"/>
    </source>
</evidence>
<gene>
    <name evidence="3" type="ORF">L1785_11080</name>
</gene>
<dbReference type="RefSeq" id="WP_236089324.1">
    <property type="nucleotide sequence ID" value="NZ_JAKGSG010000032.1"/>
</dbReference>
<keyword evidence="2" id="KW-1133">Transmembrane helix</keyword>
<evidence type="ECO:0000256" key="2">
    <source>
        <dbReference type="SAM" id="Phobius"/>
    </source>
</evidence>
<dbReference type="Pfam" id="PF14014">
    <property type="entry name" value="DUF4230"/>
    <property type="match status" value="1"/>
</dbReference>
<dbReference type="EMBL" id="JAKGSG010000032">
    <property type="protein sequence ID" value="MCF4121524.1"/>
    <property type="molecule type" value="Genomic_DNA"/>
</dbReference>
<keyword evidence="4" id="KW-1185">Reference proteome</keyword>
<dbReference type="Proteomes" id="UP001165405">
    <property type="component" value="Unassembled WGS sequence"/>
</dbReference>
<organism evidence="3 4">
    <name type="scientific">Antribacter soli</name>
    <dbReference type="NCBI Taxonomy" id="2910976"/>
    <lineage>
        <taxon>Bacteria</taxon>
        <taxon>Bacillati</taxon>
        <taxon>Actinomycetota</taxon>
        <taxon>Actinomycetes</taxon>
        <taxon>Micrococcales</taxon>
        <taxon>Promicromonosporaceae</taxon>
        <taxon>Antribacter</taxon>
    </lineage>
</organism>
<protein>
    <submittedName>
        <fullName evidence="3">DUF4230 domain-containing protein</fullName>
    </submittedName>
</protein>
<dbReference type="AlphaFoldDB" id="A0AA41QG77"/>
<comment type="caution">
    <text evidence="3">The sequence shown here is derived from an EMBL/GenBank/DDBJ whole genome shotgun (WGS) entry which is preliminary data.</text>
</comment>
<evidence type="ECO:0000313" key="3">
    <source>
        <dbReference type="EMBL" id="MCF4121524.1"/>
    </source>
</evidence>
<keyword evidence="2" id="KW-0472">Membrane</keyword>
<accession>A0AA41QG77</accession>
<reference evidence="3" key="1">
    <citation type="submission" date="2022-01" db="EMBL/GenBank/DDBJ databases">
        <title>Antribacter sp. nov., isolated from Guizhou of China.</title>
        <authorList>
            <person name="Chengliang C."/>
            <person name="Ya Z."/>
        </authorList>
    </citation>
    <scope>NUCLEOTIDE SEQUENCE</scope>
    <source>
        <strain evidence="3">KLBMP 9083</strain>
    </source>
</reference>
<feature type="region of interest" description="Disordered" evidence="1">
    <location>
        <begin position="1"/>
        <end position="31"/>
    </location>
</feature>
<keyword evidence="2" id="KW-0812">Transmembrane</keyword>
<proteinExistence type="predicted"/>
<feature type="transmembrane region" description="Helical" evidence="2">
    <location>
        <begin position="43"/>
        <end position="69"/>
    </location>
</feature>
<dbReference type="InterPro" id="IPR025324">
    <property type="entry name" value="DUF4230"/>
</dbReference>